<organism evidence="7 8">
    <name type="scientific">Sphingomonas dokdonensis</name>
    <dbReference type="NCBI Taxonomy" id="344880"/>
    <lineage>
        <taxon>Bacteria</taxon>
        <taxon>Pseudomonadati</taxon>
        <taxon>Pseudomonadota</taxon>
        <taxon>Alphaproteobacteria</taxon>
        <taxon>Sphingomonadales</taxon>
        <taxon>Sphingomonadaceae</taxon>
        <taxon>Sphingomonas</taxon>
    </lineage>
</organism>
<dbReference type="AlphaFoldDB" id="A0A245ZHP4"/>
<reference evidence="7 8" key="1">
    <citation type="submission" date="2017-03" db="EMBL/GenBank/DDBJ databases">
        <title>Genome sequence of Sphingomonas dokdonensis DSM 21029.</title>
        <authorList>
            <person name="Poehlein A."/>
            <person name="Wuebbeler J.H."/>
            <person name="Steinbuechel A."/>
            <person name="Daniel R."/>
        </authorList>
    </citation>
    <scope>NUCLEOTIDE SEQUENCE [LARGE SCALE GENOMIC DNA]</scope>
    <source>
        <strain evidence="7 8">DSM 21029</strain>
    </source>
</reference>
<feature type="region of interest" description="Disordered" evidence="4">
    <location>
        <begin position="21"/>
        <end position="43"/>
    </location>
</feature>
<evidence type="ECO:0000256" key="2">
    <source>
        <dbReference type="ARBA" id="ARBA00023110"/>
    </source>
</evidence>
<feature type="domain" description="PPIase cyclophilin-type" evidence="6">
    <location>
        <begin position="55"/>
        <end position="215"/>
    </location>
</feature>
<keyword evidence="5" id="KW-0732">Signal</keyword>
<name>A0A245ZHP4_9SPHN</name>
<evidence type="ECO:0000259" key="6">
    <source>
        <dbReference type="PROSITE" id="PS50072"/>
    </source>
</evidence>
<evidence type="ECO:0000256" key="4">
    <source>
        <dbReference type="SAM" id="MobiDB-lite"/>
    </source>
</evidence>
<keyword evidence="2" id="KW-0697">Rotamase</keyword>
<dbReference type="SUPFAM" id="SSF50891">
    <property type="entry name" value="Cyclophilin-like"/>
    <property type="match status" value="1"/>
</dbReference>
<proteinExistence type="predicted"/>
<dbReference type="GO" id="GO:0003755">
    <property type="term" value="F:peptidyl-prolyl cis-trans isomerase activity"/>
    <property type="evidence" value="ECO:0007669"/>
    <property type="project" value="UniProtKB-KW"/>
</dbReference>
<dbReference type="PROSITE" id="PS50072">
    <property type="entry name" value="CSA_PPIASE_2"/>
    <property type="match status" value="1"/>
</dbReference>
<accession>A0A245ZHP4</accession>
<dbReference type="InterPro" id="IPR044665">
    <property type="entry name" value="E_coli_cyclophilin_A-like"/>
</dbReference>
<evidence type="ECO:0000256" key="3">
    <source>
        <dbReference type="ARBA" id="ARBA00023235"/>
    </source>
</evidence>
<gene>
    <name evidence="7" type="primary">ppiA_1</name>
    <name evidence="7" type="ORF">SPDO_22340</name>
</gene>
<dbReference type="InterPro" id="IPR002130">
    <property type="entry name" value="Cyclophilin-type_PPIase_dom"/>
</dbReference>
<feature type="region of interest" description="Disordered" evidence="4">
    <location>
        <begin position="105"/>
        <end position="125"/>
    </location>
</feature>
<evidence type="ECO:0000313" key="7">
    <source>
        <dbReference type="EMBL" id="OWK29253.1"/>
    </source>
</evidence>
<dbReference type="Gene3D" id="2.40.100.10">
    <property type="entry name" value="Cyclophilin-like"/>
    <property type="match status" value="1"/>
</dbReference>
<evidence type="ECO:0000256" key="1">
    <source>
        <dbReference type="ARBA" id="ARBA00013194"/>
    </source>
</evidence>
<dbReference type="InterPro" id="IPR029000">
    <property type="entry name" value="Cyclophilin-like_dom_sf"/>
</dbReference>
<feature type="signal peptide" evidence="5">
    <location>
        <begin position="1"/>
        <end position="18"/>
    </location>
</feature>
<protein>
    <recommendedName>
        <fullName evidence="1">peptidylprolyl isomerase</fullName>
        <ecNumber evidence="1">5.2.1.8</ecNumber>
    </recommendedName>
</protein>
<evidence type="ECO:0000313" key="8">
    <source>
        <dbReference type="Proteomes" id="UP000197290"/>
    </source>
</evidence>
<keyword evidence="8" id="KW-1185">Reference proteome</keyword>
<feature type="compositionally biased region" description="Pro residues" evidence="4">
    <location>
        <begin position="24"/>
        <end position="34"/>
    </location>
</feature>
<dbReference type="PANTHER" id="PTHR43246">
    <property type="entry name" value="PEPTIDYL-PROLYL CIS-TRANS ISOMERASE CYP38, CHLOROPLASTIC"/>
    <property type="match status" value="1"/>
</dbReference>
<sequence length="223" mass="23538">MRSLLIPAVILLSTPAIAQTTAPAPVPAPSPAPTNPSNAAEPAATTQVTLMTAQGPIVLAIETEKAPITAANFLKYVEGKRLDGTVFYRTVKVQDEPRYGFIQFGTQNDPKRTLPPITHEPTSKTGLSHVDGAISMAMAEPGTARGDFFIIVGNTPAMDAEGANPGYAVFGRVIQGMDVVRRIMDMPTSPTKGEGIMKGQMLEPTVPLKTARKTTTVIEGPAS</sequence>
<dbReference type="Pfam" id="PF00160">
    <property type="entry name" value="Pro_isomerase"/>
    <property type="match status" value="1"/>
</dbReference>
<dbReference type="EC" id="5.2.1.8" evidence="1"/>
<keyword evidence="3 7" id="KW-0413">Isomerase</keyword>
<dbReference type="EMBL" id="NBBI01000004">
    <property type="protein sequence ID" value="OWK29253.1"/>
    <property type="molecule type" value="Genomic_DNA"/>
</dbReference>
<feature type="chain" id="PRO_5012219077" description="peptidylprolyl isomerase" evidence="5">
    <location>
        <begin position="19"/>
        <end position="223"/>
    </location>
</feature>
<evidence type="ECO:0000256" key="5">
    <source>
        <dbReference type="SAM" id="SignalP"/>
    </source>
</evidence>
<dbReference type="Proteomes" id="UP000197290">
    <property type="component" value="Unassembled WGS sequence"/>
</dbReference>
<comment type="caution">
    <text evidence="7">The sequence shown here is derived from an EMBL/GenBank/DDBJ whole genome shotgun (WGS) entry which is preliminary data.</text>
</comment>